<dbReference type="CDD" id="cd01026">
    <property type="entry name" value="TOPRIM_OLD"/>
    <property type="match status" value="1"/>
</dbReference>
<accession>D1PF96</accession>
<dbReference type="Pfam" id="PF13304">
    <property type="entry name" value="AAA_21"/>
    <property type="match status" value="1"/>
</dbReference>
<gene>
    <name evidence="1" type="ORF">PREVCOP_05903</name>
</gene>
<dbReference type="InterPro" id="IPR034139">
    <property type="entry name" value="TOPRIM_OLD"/>
</dbReference>
<reference evidence="1" key="1">
    <citation type="submission" date="2009-11" db="EMBL/GenBank/DDBJ databases">
        <authorList>
            <person name="Weinstock G."/>
            <person name="Sodergren E."/>
            <person name="Clifton S."/>
            <person name="Fulton L."/>
            <person name="Fulton B."/>
            <person name="Courtney L."/>
            <person name="Fronick C."/>
            <person name="Harrison M."/>
            <person name="Strong C."/>
            <person name="Farmer C."/>
            <person name="Delahaunty K."/>
            <person name="Markovic C."/>
            <person name="Hall O."/>
            <person name="Minx P."/>
            <person name="Tomlinson C."/>
            <person name="Mitreva M."/>
            <person name="Nelson J."/>
            <person name="Hou S."/>
            <person name="Wollam A."/>
            <person name="Pepin K.H."/>
            <person name="Johnson M."/>
            <person name="Bhonagiri V."/>
            <person name="Nash W.E."/>
            <person name="Warren W."/>
            <person name="Chinwalla A."/>
            <person name="Mardis E.R."/>
            <person name="Wilson R.K."/>
        </authorList>
    </citation>
    <scope>NUCLEOTIDE SEQUENCE [LARGE SCALE GENOMIC DNA]</scope>
    <source>
        <strain evidence="1">DSM 18205</strain>
    </source>
</reference>
<dbReference type="GO" id="GO:0016887">
    <property type="term" value="F:ATP hydrolysis activity"/>
    <property type="evidence" value="ECO:0007669"/>
    <property type="project" value="InterPro"/>
</dbReference>
<dbReference type="STRING" id="537011.PREVCOP_05903"/>
<dbReference type="AlphaFoldDB" id="D1PF96"/>
<dbReference type="Proteomes" id="UP000004477">
    <property type="component" value="Unassembled WGS sequence"/>
</dbReference>
<dbReference type="InterPro" id="IPR003959">
    <property type="entry name" value="ATPase_AAA_core"/>
</dbReference>
<dbReference type="RefSeq" id="WP_006848585.1">
    <property type="nucleotide sequence ID" value="NZ_CP085933.1"/>
</dbReference>
<dbReference type="EMBL" id="ACBX02000034">
    <property type="protein sequence ID" value="EFB34638.1"/>
    <property type="molecule type" value="Genomic_DNA"/>
</dbReference>
<evidence type="ECO:0000313" key="2">
    <source>
        <dbReference type="Proteomes" id="UP000004477"/>
    </source>
</evidence>
<dbReference type="InterPro" id="IPR027417">
    <property type="entry name" value="P-loop_NTPase"/>
</dbReference>
<sequence>MYISELKLWNFRKYGADDFDLTNPHLTVPFKSGMNVLIGENDSGKTAIIDAIKYVLKTNAYESIRILQDDFYNDKDHLRIELLIDDVTDDEAKNFTEISAPKENGGMASIKLVLDVVRKDGHIQAYEVRGGFDADGHSLTPLMKDNLRITYLKPLRDAENELTAKKNSRLSQILQSHELLKQNSNGEKHDLIKIIEEANAKIENWFDDDTGGETSHKRQIKGVIDQFVKLFISDDAESQFLLADPTMKNILERLAISVVNSKNLGLGTLNRLFMATELLHLKKKGDNLKVCLIEELEAHIHPQAQMKVISALQQEESVQFILTTHSPNITSKVKLGKDTDVNSILMCNSDNVFPMGAGYTKLEKKDYKFLDTFLDVTKSNLFFAKGVILVEGWAEEILIPVIASKMGFDLTQHEISVVNVGSTAYLHFARVFMRRSEPEMKVKCAIVTDLDVRPDTEDKAQKEREKKESVEHNLGMPLPTNVKLNLAKEWTLEWCLFKSPILSDLFKDSVAEVHSRTEEFKKDAVTHQYTESFEAKLKAKLIDRSLEKTDIALVLSEKIITNDLNFAQQDEYIKYLLDAIRFVVL</sequence>
<evidence type="ECO:0000313" key="1">
    <source>
        <dbReference type="EMBL" id="EFB34638.1"/>
    </source>
</evidence>
<dbReference type="GeneID" id="69850331"/>
<protein>
    <submittedName>
        <fullName evidence="1">Uncharacterized protein</fullName>
    </submittedName>
</protein>
<dbReference type="Gene3D" id="3.40.50.300">
    <property type="entry name" value="P-loop containing nucleotide triphosphate hydrolases"/>
    <property type="match status" value="1"/>
</dbReference>
<organism evidence="1 2">
    <name type="scientific">Segatella copri DSM 18205</name>
    <dbReference type="NCBI Taxonomy" id="537011"/>
    <lineage>
        <taxon>Bacteria</taxon>
        <taxon>Pseudomonadati</taxon>
        <taxon>Bacteroidota</taxon>
        <taxon>Bacteroidia</taxon>
        <taxon>Bacteroidales</taxon>
        <taxon>Prevotellaceae</taxon>
        <taxon>Segatella</taxon>
    </lineage>
</organism>
<dbReference type="PaxDb" id="537011-PREVCOP_05903"/>
<dbReference type="GO" id="GO:0005524">
    <property type="term" value="F:ATP binding"/>
    <property type="evidence" value="ECO:0007669"/>
    <property type="project" value="InterPro"/>
</dbReference>
<dbReference type="OrthoDB" id="9792800at2"/>
<dbReference type="Pfam" id="PF20469">
    <property type="entry name" value="OLD-like_TOPRIM"/>
    <property type="match status" value="1"/>
</dbReference>
<dbReference type="PANTHER" id="PTHR43581:SF4">
    <property type="entry name" value="ATP_GTP PHOSPHATASE"/>
    <property type="match status" value="1"/>
</dbReference>
<dbReference type="PANTHER" id="PTHR43581">
    <property type="entry name" value="ATP/GTP PHOSPHATASE"/>
    <property type="match status" value="1"/>
</dbReference>
<name>D1PF96_9BACT</name>
<dbReference type="HOGENOM" id="CLU_021240_1_0_10"/>
<proteinExistence type="predicted"/>
<comment type="caution">
    <text evidence="1">The sequence shown here is derived from an EMBL/GenBank/DDBJ whole genome shotgun (WGS) entry which is preliminary data.</text>
</comment>
<dbReference type="SUPFAM" id="SSF52540">
    <property type="entry name" value="P-loop containing nucleoside triphosphate hydrolases"/>
    <property type="match status" value="1"/>
</dbReference>
<dbReference type="InterPro" id="IPR051396">
    <property type="entry name" value="Bact_Antivir_Def_Nuclease"/>
</dbReference>
<keyword evidence="2" id="KW-1185">Reference proteome</keyword>